<dbReference type="OrthoDB" id="7356080at2"/>
<keyword evidence="2" id="KW-0012">Acyltransferase</keyword>
<dbReference type="InterPro" id="IPR050832">
    <property type="entry name" value="Bact_Acetyltransf"/>
</dbReference>
<dbReference type="HOGENOM" id="CLU_121819_2_0_10"/>
<evidence type="ECO:0000313" key="4">
    <source>
        <dbReference type="EMBL" id="AKD05599.1"/>
    </source>
</evidence>
<evidence type="ECO:0000256" key="1">
    <source>
        <dbReference type="ARBA" id="ARBA00022679"/>
    </source>
</evidence>
<feature type="domain" description="N-acetyltransferase" evidence="3">
    <location>
        <begin position="1"/>
        <end position="144"/>
    </location>
</feature>
<name>A0A0E3ZIT6_9BACT</name>
<dbReference type="Proteomes" id="UP000033109">
    <property type="component" value="Chromosome"/>
</dbReference>
<evidence type="ECO:0000256" key="2">
    <source>
        <dbReference type="ARBA" id="ARBA00023315"/>
    </source>
</evidence>
<dbReference type="PANTHER" id="PTHR43877">
    <property type="entry name" value="AMINOALKYLPHOSPHONATE N-ACETYLTRANSFERASE-RELATED-RELATED"/>
    <property type="match status" value="1"/>
</dbReference>
<sequence length="149" mass="16798">MIYRRATAADIEGMFRVRFAVQENKLSDPSLVTHEICRQMIEERGAGWVCEVGGEAVGFAIVDLSKANIWALFIEPAYERKGIGRKLHDEMVAWAFGKGLRKLWLGTDPGTRAEGFYRKAGWRAIGKEANGEIKFELEKHNFTPVQEPG</sequence>
<proteinExistence type="predicted"/>
<evidence type="ECO:0000313" key="5">
    <source>
        <dbReference type="Proteomes" id="UP000033109"/>
    </source>
</evidence>
<gene>
    <name evidence="4" type="ORF">PKOR_08680</name>
</gene>
<dbReference type="PROSITE" id="PS51186">
    <property type="entry name" value="GNAT"/>
    <property type="match status" value="1"/>
</dbReference>
<accession>A0A0E3ZIT6</accession>
<keyword evidence="5" id="KW-1185">Reference proteome</keyword>
<dbReference type="InterPro" id="IPR000182">
    <property type="entry name" value="GNAT_dom"/>
</dbReference>
<dbReference type="AlphaFoldDB" id="A0A0E3ZIT6"/>
<dbReference type="Pfam" id="PF00583">
    <property type="entry name" value="Acetyltransf_1"/>
    <property type="match status" value="1"/>
</dbReference>
<dbReference type="CDD" id="cd04301">
    <property type="entry name" value="NAT_SF"/>
    <property type="match status" value="1"/>
</dbReference>
<keyword evidence="1 4" id="KW-0808">Transferase</keyword>
<protein>
    <submittedName>
        <fullName evidence="4">GCN5 family acetyltransferase</fullName>
    </submittedName>
</protein>
<dbReference type="KEGG" id="pko:PKOR_08680"/>
<organism evidence="4 5">
    <name type="scientific">Pontibacter korlensis</name>
    <dbReference type="NCBI Taxonomy" id="400092"/>
    <lineage>
        <taxon>Bacteria</taxon>
        <taxon>Pseudomonadati</taxon>
        <taxon>Bacteroidota</taxon>
        <taxon>Cytophagia</taxon>
        <taxon>Cytophagales</taxon>
        <taxon>Hymenobacteraceae</taxon>
        <taxon>Pontibacter</taxon>
    </lineage>
</organism>
<reference evidence="4 5" key="1">
    <citation type="journal article" date="2015" name="Sci. Rep.">
        <title>Unraveling adaptation of Pontibacter korlensis to radiation and infertility in desert through complete genome and comparative transcriptomic analysis.</title>
        <authorList>
            <person name="Dai J."/>
            <person name="Dai W."/>
            <person name="Qiu C."/>
            <person name="Yang Z."/>
            <person name="Zhang Y."/>
            <person name="Zhou M."/>
            <person name="Zhang L."/>
            <person name="Fang C."/>
            <person name="Gao Q."/>
            <person name="Yang Q."/>
            <person name="Li X."/>
            <person name="Wang Z."/>
            <person name="Wang Z."/>
            <person name="Jia Z."/>
            <person name="Chen X."/>
        </authorList>
    </citation>
    <scope>NUCLEOTIDE SEQUENCE [LARGE SCALE GENOMIC DNA]</scope>
    <source>
        <strain evidence="4 5">X14-1T</strain>
    </source>
</reference>
<dbReference type="PATRIC" id="fig|400092.3.peg.1907"/>
<dbReference type="Gene3D" id="3.40.630.30">
    <property type="match status" value="1"/>
</dbReference>
<dbReference type="GO" id="GO:0016747">
    <property type="term" value="F:acyltransferase activity, transferring groups other than amino-acyl groups"/>
    <property type="evidence" value="ECO:0007669"/>
    <property type="project" value="InterPro"/>
</dbReference>
<dbReference type="InterPro" id="IPR016181">
    <property type="entry name" value="Acyl_CoA_acyltransferase"/>
</dbReference>
<dbReference type="SUPFAM" id="SSF55729">
    <property type="entry name" value="Acyl-CoA N-acyltransferases (Nat)"/>
    <property type="match status" value="1"/>
</dbReference>
<dbReference type="STRING" id="400092.PKOR_08680"/>
<dbReference type="EMBL" id="CP009621">
    <property type="protein sequence ID" value="AKD05599.1"/>
    <property type="molecule type" value="Genomic_DNA"/>
</dbReference>
<evidence type="ECO:0000259" key="3">
    <source>
        <dbReference type="PROSITE" id="PS51186"/>
    </source>
</evidence>